<gene>
    <name evidence="2" type="ORF">C441_17459</name>
</gene>
<feature type="domain" description="PD(D/E)XK endonuclease" evidence="1">
    <location>
        <begin position="19"/>
        <end position="148"/>
    </location>
</feature>
<name>M0HXR9_9EURY</name>
<protein>
    <recommendedName>
        <fullName evidence="1">PD(D/E)XK endonuclease domain-containing protein</fullName>
    </recommendedName>
</protein>
<dbReference type="AlphaFoldDB" id="M0HXR9"/>
<evidence type="ECO:0000259" key="1">
    <source>
        <dbReference type="Pfam" id="PF11645"/>
    </source>
</evidence>
<keyword evidence="3" id="KW-1185">Reference proteome</keyword>
<dbReference type="GO" id="GO:0003676">
    <property type="term" value="F:nucleic acid binding"/>
    <property type="evidence" value="ECO:0007669"/>
    <property type="project" value="InterPro"/>
</dbReference>
<dbReference type="Pfam" id="PF11645">
    <property type="entry name" value="PDDEXK_5"/>
    <property type="match status" value="1"/>
</dbReference>
<reference evidence="2 3" key="1">
    <citation type="journal article" date="2014" name="PLoS Genet.">
        <title>Phylogenetically driven sequencing of extremely halophilic archaea reveals strategies for static and dynamic osmo-response.</title>
        <authorList>
            <person name="Becker E.A."/>
            <person name="Seitzer P.M."/>
            <person name="Tritt A."/>
            <person name="Larsen D."/>
            <person name="Krusor M."/>
            <person name="Yao A.I."/>
            <person name="Wu D."/>
            <person name="Madern D."/>
            <person name="Eisen J.A."/>
            <person name="Darling A.E."/>
            <person name="Facciotti M.T."/>
        </authorList>
    </citation>
    <scope>NUCLEOTIDE SEQUENCE [LARGE SCALE GENOMIC DNA]</scope>
    <source>
        <strain evidence="2 3">ATCC BAA-897</strain>
    </source>
</reference>
<proteinExistence type="predicted"/>
<comment type="caution">
    <text evidence="2">The sequence shown here is derived from an EMBL/GenBank/DDBJ whole genome shotgun (WGS) entry which is preliminary data.</text>
</comment>
<accession>M0HXR9</accession>
<dbReference type="Proteomes" id="UP000011508">
    <property type="component" value="Unassembled WGS sequence"/>
</dbReference>
<organism evidence="2 3">
    <name type="scientific">Haloferax sulfurifontis ATCC BAA-897</name>
    <dbReference type="NCBI Taxonomy" id="662480"/>
    <lineage>
        <taxon>Archaea</taxon>
        <taxon>Methanobacteriati</taxon>
        <taxon>Methanobacteriota</taxon>
        <taxon>Stenosarchaea group</taxon>
        <taxon>Halobacteria</taxon>
        <taxon>Halobacteriales</taxon>
        <taxon>Haloferacaceae</taxon>
        <taxon>Haloferax</taxon>
    </lineage>
</organism>
<dbReference type="EMBL" id="AOLM01000027">
    <property type="protein sequence ID" value="ELZ89301.1"/>
    <property type="molecule type" value="Genomic_DNA"/>
</dbReference>
<dbReference type="InterPro" id="IPR011856">
    <property type="entry name" value="tRNA_endonuc-like_dom_sf"/>
</dbReference>
<evidence type="ECO:0000313" key="3">
    <source>
        <dbReference type="Proteomes" id="UP000011508"/>
    </source>
</evidence>
<dbReference type="InterPro" id="IPR021671">
    <property type="entry name" value="PD(D/E)XK_Endonuc"/>
</dbReference>
<sequence length="157" mass="17793">MAVALVELIRCGAMDEISHPKQRGQSSEAAILFEFTRYGVTVLEPFGDNERYDYVVEIAGEFHRVQVKTGRLTNGRVQFETRSSGTLTRRVKKEGYDGQIDLFAVYSPELEESYVVPINEAPDTSMGLRVEQARKKSPNINWADDFQLDSWVNSVRA</sequence>
<dbReference type="Gene3D" id="3.40.1350.10">
    <property type="match status" value="1"/>
</dbReference>
<evidence type="ECO:0000313" key="2">
    <source>
        <dbReference type="EMBL" id="ELZ89301.1"/>
    </source>
</evidence>